<evidence type="ECO:0000259" key="6">
    <source>
        <dbReference type="PROSITE" id="PS50850"/>
    </source>
</evidence>
<dbReference type="InterPro" id="IPR020846">
    <property type="entry name" value="MFS_dom"/>
</dbReference>
<keyword evidence="4 5" id="KW-0472">Membrane</keyword>
<dbReference type="PROSITE" id="PS00217">
    <property type="entry name" value="SUGAR_TRANSPORT_2"/>
    <property type="match status" value="1"/>
</dbReference>
<feature type="domain" description="Major facilitator superfamily (MFS) profile" evidence="6">
    <location>
        <begin position="57"/>
        <end position="588"/>
    </location>
</feature>
<feature type="transmembrane region" description="Helical" evidence="5">
    <location>
        <begin position="465"/>
        <end position="485"/>
    </location>
</feature>
<feature type="transmembrane region" description="Helical" evidence="5">
    <location>
        <begin position="431"/>
        <end position="453"/>
    </location>
</feature>
<feature type="transmembrane region" description="Helical" evidence="5">
    <location>
        <begin position="491"/>
        <end position="510"/>
    </location>
</feature>
<evidence type="ECO:0000256" key="2">
    <source>
        <dbReference type="ARBA" id="ARBA00022692"/>
    </source>
</evidence>
<accession>A0A397IW84</accession>
<dbReference type="PROSITE" id="PS00216">
    <property type="entry name" value="SUGAR_TRANSPORT_1"/>
    <property type="match status" value="1"/>
</dbReference>
<feature type="transmembrane region" description="Helical" evidence="5">
    <location>
        <begin position="136"/>
        <end position="155"/>
    </location>
</feature>
<reference evidence="7 8" key="1">
    <citation type="submission" date="2018-08" db="EMBL/GenBank/DDBJ databases">
        <title>Genome and evolution of the arbuscular mycorrhizal fungus Diversispora epigaea (formerly Glomus versiforme) and its bacterial endosymbionts.</title>
        <authorList>
            <person name="Sun X."/>
            <person name="Fei Z."/>
            <person name="Harrison M."/>
        </authorList>
    </citation>
    <scope>NUCLEOTIDE SEQUENCE [LARGE SCALE GENOMIC DNA]</scope>
    <source>
        <strain evidence="7 8">IT104</strain>
    </source>
</reference>
<feature type="transmembrane region" description="Helical" evidence="5">
    <location>
        <begin position="531"/>
        <end position="553"/>
    </location>
</feature>
<dbReference type="Proteomes" id="UP000266861">
    <property type="component" value="Unassembled WGS sequence"/>
</dbReference>
<dbReference type="GO" id="GO:0016020">
    <property type="term" value="C:membrane"/>
    <property type="evidence" value="ECO:0007669"/>
    <property type="project" value="UniProtKB-SubCell"/>
</dbReference>
<dbReference type="CDD" id="cd17364">
    <property type="entry name" value="MFS_PhT"/>
    <property type="match status" value="1"/>
</dbReference>
<evidence type="ECO:0000313" key="7">
    <source>
        <dbReference type="EMBL" id="RHZ76890.1"/>
    </source>
</evidence>
<name>A0A397IW84_9GLOM</name>
<dbReference type="GO" id="GO:0022857">
    <property type="term" value="F:transmembrane transporter activity"/>
    <property type="evidence" value="ECO:0007669"/>
    <property type="project" value="InterPro"/>
</dbReference>
<dbReference type="AlphaFoldDB" id="A0A397IW84"/>
<feature type="transmembrane region" description="Helical" evidence="5">
    <location>
        <begin position="161"/>
        <end position="180"/>
    </location>
</feature>
<dbReference type="EMBL" id="PQFF01000177">
    <property type="protein sequence ID" value="RHZ76890.1"/>
    <property type="molecule type" value="Genomic_DNA"/>
</dbReference>
<organism evidence="7 8">
    <name type="scientific">Diversispora epigaea</name>
    <dbReference type="NCBI Taxonomy" id="1348612"/>
    <lineage>
        <taxon>Eukaryota</taxon>
        <taxon>Fungi</taxon>
        <taxon>Fungi incertae sedis</taxon>
        <taxon>Mucoromycota</taxon>
        <taxon>Glomeromycotina</taxon>
        <taxon>Glomeromycetes</taxon>
        <taxon>Diversisporales</taxon>
        <taxon>Diversisporaceae</taxon>
        <taxon>Diversispora</taxon>
    </lineage>
</organism>
<evidence type="ECO:0000256" key="3">
    <source>
        <dbReference type="ARBA" id="ARBA00022989"/>
    </source>
</evidence>
<feature type="transmembrane region" description="Helical" evidence="5">
    <location>
        <begin position="565"/>
        <end position="584"/>
    </location>
</feature>
<comment type="caution">
    <text evidence="7">The sequence shown here is derived from an EMBL/GenBank/DDBJ whole genome shotgun (WGS) entry which is preliminary data.</text>
</comment>
<feature type="transmembrane region" description="Helical" evidence="5">
    <location>
        <begin position="388"/>
        <end position="406"/>
    </location>
</feature>
<evidence type="ECO:0000256" key="4">
    <source>
        <dbReference type="ARBA" id="ARBA00023136"/>
    </source>
</evidence>
<evidence type="ECO:0000256" key="5">
    <source>
        <dbReference type="SAM" id="Phobius"/>
    </source>
</evidence>
<dbReference type="STRING" id="1348612.A0A397IW84"/>
<dbReference type="Pfam" id="PF00083">
    <property type="entry name" value="Sugar_tr"/>
    <property type="match status" value="2"/>
</dbReference>
<dbReference type="InterPro" id="IPR036259">
    <property type="entry name" value="MFS_trans_sf"/>
</dbReference>
<comment type="subcellular location">
    <subcellularLocation>
        <location evidence="1">Membrane</location>
        <topology evidence="1">Multi-pass membrane protein</topology>
    </subcellularLocation>
</comment>
<dbReference type="SUPFAM" id="SSF103473">
    <property type="entry name" value="MFS general substrate transporter"/>
    <property type="match status" value="1"/>
</dbReference>
<dbReference type="PROSITE" id="PS50850">
    <property type="entry name" value="MFS"/>
    <property type="match status" value="1"/>
</dbReference>
<proteinExistence type="predicted"/>
<dbReference type="PANTHER" id="PTHR24064">
    <property type="entry name" value="SOLUTE CARRIER FAMILY 22 MEMBER"/>
    <property type="match status" value="1"/>
</dbReference>
<keyword evidence="8" id="KW-1185">Reference proteome</keyword>
<feature type="transmembrane region" description="Helical" evidence="5">
    <location>
        <begin position="192"/>
        <end position="220"/>
    </location>
</feature>
<evidence type="ECO:0000256" key="1">
    <source>
        <dbReference type="ARBA" id="ARBA00004141"/>
    </source>
</evidence>
<keyword evidence="2 5" id="KW-0812">Transmembrane</keyword>
<dbReference type="Gene3D" id="1.20.1250.20">
    <property type="entry name" value="MFS general substrate transporter like domains"/>
    <property type="match status" value="2"/>
</dbReference>
<gene>
    <name evidence="7" type="ORF">Glove_187g118</name>
</gene>
<dbReference type="OrthoDB" id="433512at2759"/>
<dbReference type="InterPro" id="IPR005828">
    <property type="entry name" value="MFS_sugar_transport-like"/>
</dbReference>
<feature type="transmembrane region" description="Helical" evidence="5">
    <location>
        <begin position="232"/>
        <end position="253"/>
    </location>
</feature>
<dbReference type="InterPro" id="IPR005829">
    <property type="entry name" value="Sugar_transporter_CS"/>
</dbReference>
<protein>
    <recommendedName>
        <fullName evidence="6">Major facilitator superfamily (MFS) profile domain-containing protein</fullName>
    </recommendedName>
</protein>
<sequence length="684" mass="77861">MMKQIEKNDISETLSYYDFEFNTKENDEITNNYMNLKRRRALAEIDNAEFSWFHIRACIVSGVGFYTDAYDLFVINLVSSMLGIVYFKNENSIVPLNIDIGLKSSAACGTLFGQLVFGLFADIYGRKKMYGLELSIMIFATIGSALSADAFAVSIWGELMFWRFILGIGIGGDYPLSAVITSEFATLKRRGAMMAAVFAMQGFGILSAAIVSVVILVIYQDRISKDLSYIDHVWRLVLGFGVVPAIVALYFRLTVPETPRFTMDVERNIHQAAFDIKTVLSKDKDDDDLVLDKNINSINSIVIGNDDNIKINVSSIKSDNYNNQNYNHNHRDHYNNNYNHHRSHSKRRKNRKFQNNNSLNRSVLVTDAPRANWKDFKEYFGQWKNAKILIGTSVSWFVLDVAFYGIGLNNSIILKAIKFAGHDNNDSPYEILWNMSVGNIIVTMLGTVPGYWFTVFLVDKWGRKTIQLLGFGVLTVLFIILGFFYHQILETSIPLFIIIFTLCQFFLNFGPNATTFIVPGEVFPTRYRTTGHGISAASGKFGAIIAQVGFIQLKDTGGSNAFVNRLIQLFSLFMFVGFFVTFLIPETKNMSLEELSQEDQGRFIRNKFKKLETYEKIEQFEKSEIQLDTIEDDNIIKEEEEISIERTKSTENMVTNSDDVDVDDVGESSNYVHIKKYKNNRNSL</sequence>
<evidence type="ECO:0000313" key="8">
    <source>
        <dbReference type="Proteomes" id="UP000266861"/>
    </source>
</evidence>
<keyword evidence="3 5" id="KW-1133">Transmembrane helix</keyword>